<dbReference type="Proteomes" id="UP000240883">
    <property type="component" value="Unassembled WGS sequence"/>
</dbReference>
<sequence length="201" mass="22838">MHMDSVEISTSTKLVVKGVLIASIFRTTTTYTCVKSVMDLISVGQVHFRDWLKTFAIFQDKFARKELLSDLFEVIEIFTADASGREITRKKIFEYVEFLRAKDVDPRKVNMFDSKAMTDFCKVGNDSKLFATDQMHLGRAFGAAQEGDKLVLIAGSDLPLVFRRDGENWRYIFSAYVAGIMEGEAWPQDKGVCEMETFVLV</sequence>
<dbReference type="AlphaFoldDB" id="A0A2T2N990"/>
<proteinExistence type="predicted"/>
<evidence type="ECO:0000313" key="2">
    <source>
        <dbReference type="Proteomes" id="UP000240883"/>
    </source>
</evidence>
<dbReference type="EMBL" id="KZ678142">
    <property type="protein sequence ID" value="PSN61994.1"/>
    <property type="molecule type" value="Genomic_DNA"/>
</dbReference>
<dbReference type="STRING" id="1448308.A0A2T2N990"/>
<evidence type="ECO:0000313" key="1">
    <source>
        <dbReference type="EMBL" id="PSN61994.1"/>
    </source>
</evidence>
<protein>
    <submittedName>
        <fullName evidence="1">Uncharacterized protein</fullName>
    </submittedName>
</protein>
<organism evidence="1 2">
    <name type="scientific">Corynespora cassiicola Philippines</name>
    <dbReference type="NCBI Taxonomy" id="1448308"/>
    <lineage>
        <taxon>Eukaryota</taxon>
        <taxon>Fungi</taxon>
        <taxon>Dikarya</taxon>
        <taxon>Ascomycota</taxon>
        <taxon>Pezizomycotina</taxon>
        <taxon>Dothideomycetes</taxon>
        <taxon>Pleosporomycetidae</taxon>
        <taxon>Pleosporales</taxon>
        <taxon>Corynesporascaceae</taxon>
        <taxon>Corynespora</taxon>
    </lineage>
</organism>
<keyword evidence="2" id="KW-1185">Reference proteome</keyword>
<dbReference type="Pfam" id="PF26639">
    <property type="entry name" value="Het-6_barrel"/>
    <property type="match status" value="1"/>
</dbReference>
<name>A0A2T2N990_CORCC</name>
<dbReference type="OrthoDB" id="2157530at2759"/>
<reference evidence="1 2" key="1">
    <citation type="journal article" date="2018" name="Front. Microbiol.">
        <title>Genome-Wide Analysis of Corynespora cassiicola Leaf Fall Disease Putative Effectors.</title>
        <authorList>
            <person name="Lopez D."/>
            <person name="Ribeiro S."/>
            <person name="Label P."/>
            <person name="Fumanal B."/>
            <person name="Venisse J.S."/>
            <person name="Kohler A."/>
            <person name="de Oliveira R.R."/>
            <person name="Labutti K."/>
            <person name="Lipzen A."/>
            <person name="Lail K."/>
            <person name="Bauer D."/>
            <person name="Ohm R.A."/>
            <person name="Barry K.W."/>
            <person name="Spatafora J."/>
            <person name="Grigoriev I.V."/>
            <person name="Martin F.M."/>
            <person name="Pujade-Renaud V."/>
        </authorList>
    </citation>
    <scope>NUCLEOTIDE SEQUENCE [LARGE SCALE GENOMIC DNA]</scope>
    <source>
        <strain evidence="1 2">Philippines</strain>
    </source>
</reference>
<gene>
    <name evidence="1" type="ORF">BS50DRAFT_134816</name>
</gene>
<accession>A0A2T2N990</accession>